<comment type="caution">
    <text evidence="2">The sequence shown here is derived from an EMBL/GenBank/DDBJ whole genome shotgun (WGS) entry which is preliminary data.</text>
</comment>
<feature type="region of interest" description="Disordered" evidence="1">
    <location>
        <begin position="84"/>
        <end position="123"/>
    </location>
</feature>
<proteinExistence type="predicted"/>
<evidence type="ECO:0000313" key="3">
    <source>
        <dbReference type="Proteomes" id="UP000314294"/>
    </source>
</evidence>
<feature type="compositionally biased region" description="Basic and acidic residues" evidence="1">
    <location>
        <begin position="50"/>
        <end position="65"/>
    </location>
</feature>
<name>A0A4Z2EDH7_9TELE</name>
<reference evidence="2 3" key="1">
    <citation type="submission" date="2019-03" db="EMBL/GenBank/DDBJ databases">
        <title>First draft genome of Liparis tanakae, snailfish: a comprehensive survey of snailfish specific genes.</title>
        <authorList>
            <person name="Kim W."/>
            <person name="Song I."/>
            <person name="Jeong J.-H."/>
            <person name="Kim D."/>
            <person name="Kim S."/>
            <person name="Ryu S."/>
            <person name="Song J.Y."/>
            <person name="Lee S.K."/>
        </authorList>
    </citation>
    <scope>NUCLEOTIDE SEQUENCE [LARGE SCALE GENOMIC DNA]</scope>
    <source>
        <tissue evidence="2">Muscle</tissue>
    </source>
</reference>
<feature type="compositionally biased region" description="Basic and acidic residues" evidence="1">
    <location>
        <begin position="1"/>
        <end position="13"/>
    </location>
</feature>
<dbReference type="EMBL" id="SRLO01009224">
    <property type="protein sequence ID" value="TNN26936.1"/>
    <property type="molecule type" value="Genomic_DNA"/>
</dbReference>
<protein>
    <submittedName>
        <fullName evidence="2">Uncharacterized protein</fullName>
    </submittedName>
</protein>
<feature type="compositionally biased region" description="Basic and acidic residues" evidence="1">
    <location>
        <begin position="102"/>
        <end position="123"/>
    </location>
</feature>
<accession>A0A4Z2EDH7</accession>
<organism evidence="2 3">
    <name type="scientific">Liparis tanakae</name>
    <name type="common">Tanaka's snailfish</name>
    <dbReference type="NCBI Taxonomy" id="230148"/>
    <lineage>
        <taxon>Eukaryota</taxon>
        <taxon>Metazoa</taxon>
        <taxon>Chordata</taxon>
        <taxon>Craniata</taxon>
        <taxon>Vertebrata</taxon>
        <taxon>Euteleostomi</taxon>
        <taxon>Actinopterygii</taxon>
        <taxon>Neopterygii</taxon>
        <taxon>Teleostei</taxon>
        <taxon>Neoteleostei</taxon>
        <taxon>Acanthomorphata</taxon>
        <taxon>Eupercaria</taxon>
        <taxon>Perciformes</taxon>
        <taxon>Cottioidei</taxon>
        <taxon>Cottales</taxon>
        <taxon>Liparidae</taxon>
        <taxon>Liparis</taxon>
    </lineage>
</organism>
<gene>
    <name evidence="2" type="ORF">EYF80_062922</name>
</gene>
<feature type="region of interest" description="Disordered" evidence="1">
    <location>
        <begin position="1"/>
        <end position="65"/>
    </location>
</feature>
<sequence>MAREQVHCGKEDFSCSSWRTPLPSHSGPRGADKGGRRHRPEPFAQTHCVEQPKETHCAEQPKEAERRELRRLCLRREAAARRLHVSSLGQEGDITGRRHHMKETSSMKETSHEGDIIHEGDIT</sequence>
<evidence type="ECO:0000313" key="2">
    <source>
        <dbReference type="EMBL" id="TNN26936.1"/>
    </source>
</evidence>
<keyword evidence="3" id="KW-1185">Reference proteome</keyword>
<evidence type="ECO:0000256" key="1">
    <source>
        <dbReference type="SAM" id="MobiDB-lite"/>
    </source>
</evidence>
<dbReference type="Proteomes" id="UP000314294">
    <property type="component" value="Unassembled WGS sequence"/>
</dbReference>
<dbReference type="AlphaFoldDB" id="A0A4Z2EDH7"/>